<dbReference type="EnsemblMetazoa" id="Aqu2.1.29806_001">
    <property type="protein sequence ID" value="Aqu2.1.29806_001"/>
    <property type="gene ID" value="Aqu2.1.29806"/>
</dbReference>
<dbReference type="AlphaFoldDB" id="A0A1X7UQ68"/>
<organism evidence="1">
    <name type="scientific">Amphimedon queenslandica</name>
    <name type="common">Sponge</name>
    <dbReference type="NCBI Taxonomy" id="400682"/>
    <lineage>
        <taxon>Eukaryota</taxon>
        <taxon>Metazoa</taxon>
        <taxon>Porifera</taxon>
        <taxon>Demospongiae</taxon>
        <taxon>Heteroscleromorpha</taxon>
        <taxon>Haplosclerida</taxon>
        <taxon>Niphatidae</taxon>
        <taxon>Amphimedon</taxon>
    </lineage>
</organism>
<reference evidence="1" key="1">
    <citation type="submission" date="2017-05" db="UniProtKB">
        <authorList>
            <consortium name="EnsemblMetazoa"/>
        </authorList>
    </citation>
    <scope>IDENTIFICATION</scope>
</reference>
<dbReference type="InParanoid" id="A0A1X7UQ68"/>
<accession>A0A1X7UQ68</accession>
<evidence type="ECO:0000313" key="1">
    <source>
        <dbReference type="EnsemblMetazoa" id="Aqu2.1.29806_001"/>
    </source>
</evidence>
<proteinExistence type="predicted"/>
<sequence length="294" mass="32160">MNHDHGRDASTEEVIADASTDKCKCGSTDHRTSHKICLLRRTCDTATGIDTSCDINASKSDDNVSEYDDDYYNFECSLSDKMVVESCACPNFPCHKWDCPDNVKNRKRPMDSSLTPGALWTPPLKKMGLYSSKVPSPLVLSKIKDQSTPALGSVIVPCNASTAEKVGFPTVSTPSFILGKKLEISVSKCCSPFNTPVLPQIPRQSTPMVHISHTVSTVHKVVSHSICTATSVDNMLENKKWDSPVPLTSVSSKSTPTSIHKMREVQVSVSKCPFTINDTKSIKVKRVKFPYSSG</sequence>
<name>A0A1X7UQ68_AMPQE</name>
<protein>
    <submittedName>
        <fullName evidence="1">Uncharacterized protein</fullName>
    </submittedName>
</protein>